<keyword evidence="6" id="KW-0547">Nucleotide-binding</keyword>
<feature type="domain" description="Helicase ATP-binding" evidence="18">
    <location>
        <begin position="361"/>
        <end position="505"/>
    </location>
</feature>
<evidence type="ECO:0000259" key="20">
    <source>
        <dbReference type="PROSITE" id="PS51294"/>
    </source>
</evidence>
<dbReference type="Pfam" id="PF00271">
    <property type="entry name" value="Helicase_C"/>
    <property type="match status" value="1"/>
</dbReference>
<protein>
    <recommendedName>
        <fullName evidence="2">RNA helicase</fullName>
        <ecNumber evidence="2">3.6.4.13</ecNumber>
    </recommendedName>
</protein>
<name>L0P8X7_PNEJI</name>
<feature type="domain" description="S1 motif" evidence="17">
    <location>
        <begin position="118"/>
        <end position="189"/>
    </location>
</feature>
<evidence type="ECO:0000256" key="6">
    <source>
        <dbReference type="ARBA" id="ARBA00022741"/>
    </source>
</evidence>
<dbReference type="SUPFAM" id="SSF50249">
    <property type="entry name" value="Nucleic acid-binding proteins"/>
    <property type="match status" value="1"/>
</dbReference>
<dbReference type="Pfam" id="PF07717">
    <property type="entry name" value="OB_NTP_bind"/>
    <property type="match status" value="1"/>
</dbReference>
<evidence type="ECO:0000259" key="16">
    <source>
        <dbReference type="PROSITE" id="PS50090"/>
    </source>
</evidence>
<dbReference type="FunFam" id="1.20.120.1080:FF:000001">
    <property type="entry name" value="Pre-mRNA-splicing factor ATP-dependent RNA helicase"/>
    <property type="match status" value="1"/>
</dbReference>
<dbReference type="GO" id="GO:0003677">
    <property type="term" value="F:DNA binding"/>
    <property type="evidence" value="ECO:0007669"/>
    <property type="project" value="UniProtKB-KW"/>
</dbReference>
<dbReference type="InterPro" id="IPR001650">
    <property type="entry name" value="Helicase_C-like"/>
</dbReference>
<evidence type="ECO:0000256" key="5">
    <source>
        <dbReference type="ARBA" id="ARBA00022737"/>
    </source>
</evidence>
<dbReference type="Gene3D" id="1.20.120.1080">
    <property type="match status" value="1"/>
</dbReference>
<dbReference type="CDD" id="cd05684">
    <property type="entry name" value="S1_DHX8_helicase"/>
    <property type="match status" value="1"/>
</dbReference>
<evidence type="ECO:0000259" key="19">
    <source>
        <dbReference type="PROSITE" id="PS51194"/>
    </source>
</evidence>
<dbReference type="Gene3D" id="1.10.10.60">
    <property type="entry name" value="Homeodomain-like"/>
    <property type="match status" value="1"/>
</dbReference>
<comment type="caution">
    <text evidence="21">The sequence shown here is derived from an EMBL/GenBank/DDBJ whole genome shotgun (WGS) entry which is preliminary data.</text>
</comment>
<dbReference type="InterPro" id="IPR011709">
    <property type="entry name" value="DEAD-box_helicase_OB_fold"/>
</dbReference>
<dbReference type="Pfam" id="PF21010">
    <property type="entry name" value="HA2_C"/>
    <property type="match status" value="1"/>
</dbReference>
<dbReference type="CDD" id="cd21691">
    <property type="entry name" value="GH2-like_DHX8"/>
    <property type="match status" value="1"/>
</dbReference>
<dbReference type="Proteomes" id="UP000010422">
    <property type="component" value="Unassembled WGS sequence"/>
</dbReference>
<dbReference type="InterPro" id="IPR048333">
    <property type="entry name" value="HA2_WH"/>
</dbReference>
<dbReference type="InterPro" id="IPR002464">
    <property type="entry name" value="DNA/RNA_helicase_DEAH_CS"/>
</dbReference>
<feature type="coiled-coil region" evidence="14">
    <location>
        <begin position="335"/>
        <end position="362"/>
    </location>
</feature>
<evidence type="ECO:0000256" key="1">
    <source>
        <dbReference type="ARBA" id="ARBA00010506"/>
    </source>
</evidence>
<keyword evidence="3" id="KW-0507">mRNA processing</keyword>
<keyword evidence="11" id="KW-0508">mRNA splicing</keyword>
<dbReference type="GO" id="GO:0003724">
    <property type="term" value="F:RNA helicase activity"/>
    <property type="evidence" value="ECO:0007669"/>
    <property type="project" value="UniProtKB-EC"/>
</dbReference>
<evidence type="ECO:0000256" key="7">
    <source>
        <dbReference type="ARBA" id="ARBA00022801"/>
    </source>
</evidence>
<feature type="domain" description="Myb-like" evidence="16">
    <location>
        <begin position="846"/>
        <end position="895"/>
    </location>
</feature>
<feature type="domain" description="Helicase C-terminal" evidence="19">
    <location>
        <begin position="438"/>
        <end position="594"/>
    </location>
</feature>
<dbReference type="InterPro" id="IPR014001">
    <property type="entry name" value="Helicase_ATP-bd"/>
</dbReference>
<dbReference type="GO" id="GO:0000974">
    <property type="term" value="C:Prp19 complex"/>
    <property type="evidence" value="ECO:0007669"/>
    <property type="project" value="InterPro"/>
</dbReference>
<dbReference type="CDD" id="cd11659">
    <property type="entry name" value="SANT_CDC5_II"/>
    <property type="match status" value="1"/>
</dbReference>
<dbReference type="SMART" id="SM00490">
    <property type="entry name" value="HELICc"/>
    <property type="match status" value="1"/>
</dbReference>
<dbReference type="FunCoup" id="L0P8X7">
    <property type="interactions" value="341"/>
</dbReference>
<evidence type="ECO:0000256" key="11">
    <source>
        <dbReference type="ARBA" id="ARBA00023187"/>
    </source>
</evidence>
<keyword evidence="12" id="KW-0539">Nucleus</keyword>
<dbReference type="SMART" id="SM00316">
    <property type="entry name" value="S1"/>
    <property type="match status" value="1"/>
</dbReference>
<sequence length="1476" mass="168886">MDELQKLEKLNLISIIARELVNHVGIDDNDLVEFIIHLHSISSSLDDFKTKLEEAGADFTSSFIENIDRLILLMQPKSIKKKEGNTVSAENHNSTNDNDMKSQIFKGLSIPDKEIDWYQIPEGKVSGIKDFGIFVTLDGLYKKVDGLVHISAMKKEHINHPSDIVSKFQNVMVKVIKIDQNGRISLSMKDVDQSTGKDLNPSLSEKSVNPRDFLKMSSDFPKNYQNIPVIEEGDLNYPMKPRKRLNSYERWEIKQLMASGAVSASDYPELDDDYNLHINGNDDSEDNEDIDIEVRDEEPPFLIGQTKRSLQLSPIKIIKAPNGSMNRAAMQGGQLAKDRKELRQQEREAVNREEEFQDLRKTTQITQYLAEEGFANSGKIGCTQPRRVAAMSVAKRVAEEVGCRLGQEVGYTIRFEDCTSPETKIKYMTDGMLQRECLVDPDLKSYSVIILDEAHERTIATDVLLVYLKVYSALPSEIQSRIFEPAPSGSRKVVIATNIAETSITIDGIYYVVDPGFVKLNSYDSKLGMDNLIITPISQAQARQRAGRAGRTGPGKCYRLYTESAYHNEMLPNSIPEIQRQNLAHTIIMLKAMGINDLLHFDFMDPPPIQSMLSALEQLYALGALDNEGLLTRLGRKMADFPMKPSLAKVLITSVEMNCSEEMLSIVAMLSVQTVFYRPKDKQQQADQKKAKFHQPEGDHLTLLAVYNAWKSNSFSNAWCYENFIQARSMKKAQDVRQQLLSIFQRYNYNVVSCGKNYDRVRRALISGFFSHASKKDPHEGYKTIVEGTPVYIHPSSAIFGKPAEWVIYHELIATTKEYMHCARISSLLVRKTAKQCKARWYEWLDPGIKKIEWTKEEDEKLLHLAKLMPTQWRTVATIVGRTATQCLERYQKLLDDAEIKESSFNLDSLGNETSAPTADDVRRLRPGEIDPNPENKPALPDAVDMDEDEKEMLSEARARLANTQGKKAKRKAREKQLEESRRLAVLQKRRELKAAGINIRLHHRKKGQMDYNADIPFEKKPALGFYDTTEEQLINETLKNNIDLHQLEEKKKDQEDSDKKKRKKEEFNKSAIAAFQASENARNIQKLKDVEQFSKRRKLILPDPQINDNEIDEVIKLNKAGEYARSLVSMTGNQATRGFIGQYSHINTAVPIRTPRTPAQDDHILIQAKNLKALTQQQSSLFGGENTPLHQTIETEPNKNSSRNTPIVTPNPLAVSLTQNNISIKSNSTPFRTPYNNFNISQKNLNLTEFADKEDKLYEKSQKEHLRSKFSSLPKPLNDFELELPIEEDYIDKPKEFDIEKDAEDINKEHQILKEKRKLLDLKKSKVIQKDLPRPLIINMELLLKWLKTTQGAELLITEEMIKLLSHDASRYPILKSKIIGTSYFIDNIDNNFIFCAYNEIQKEIKQDSIPIEPYIKLINNKKDLYNFDFTLEKDSKDLNNLKNYWKNIQKIMSKEADKGNKIEKKLDIILNEYQ</sequence>
<keyword evidence="5" id="KW-0677">Repeat</keyword>
<evidence type="ECO:0000256" key="13">
    <source>
        <dbReference type="ARBA" id="ARBA00047984"/>
    </source>
</evidence>
<keyword evidence="7" id="KW-0378">Hydrolase</keyword>
<dbReference type="InterPro" id="IPR001005">
    <property type="entry name" value="SANT/Myb"/>
</dbReference>
<dbReference type="InterPro" id="IPR007502">
    <property type="entry name" value="Helicase-assoc_dom"/>
</dbReference>
<keyword evidence="10" id="KW-0238">DNA-binding</keyword>
<dbReference type="PROSITE" id="PS51194">
    <property type="entry name" value="HELICASE_CTER"/>
    <property type="match status" value="1"/>
</dbReference>
<evidence type="ECO:0000256" key="14">
    <source>
        <dbReference type="SAM" id="Coils"/>
    </source>
</evidence>
<dbReference type="InterPro" id="IPR021786">
    <property type="entry name" value="Cdc5p/Cef1_C"/>
</dbReference>
<dbReference type="Gene3D" id="3.40.50.300">
    <property type="entry name" value="P-loop containing nucleotide triphosphate hydrolases"/>
    <property type="match status" value="1"/>
</dbReference>
<keyword evidence="8" id="KW-0347">Helicase</keyword>
<evidence type="ECO:0000259" key="17">
    <source>
        <dbReference type="PROSITE" id="PS50126"/>
    </source>
</evidence>
<keyword evidence="9" id="KW-0067">ATP-binding</keyword>
<dbReference type="InterPro" id="IPR049588">
    <property type="entry name" value="DHX8_GH2-like"/>
</dbReference>
<feature type="non-terminal residue" evidence="21">
    <location>
        <position position="1476"/>
    </location>
</feature>
<dbReference type="PANTHER" id="PTHR45885:SF1">
    <property type="entry name" value="CELL DIVISION CYCLE 5-LIKE PROTEIN"/>
    <property type="match status" value="1"/>
</dbReference>
<comment type="similarity">
    <text evidence="1">Belongs to the CEF1 family.</text>
</comment>
<dbReference type="InterPro" id="IPR047240">
    <property type="entry name" value="SANT_CDC5L_II"/>
</dbReference>
<dbReference type="InParanoid" id="L0P8X7"/>
<keyword evidence="14" id="KW-0175">Coiled coil</keyword>
<dbReference type="Pfam" id="PF11831">
    <property type="entry name" value="Myb_Cef"/>
    <property type="match status" value="1"/>
</dbReference>
<feature type="compositionally biased region" description="Polar residues" evidence="15">
    <location>
        <begin position="908"/>
        <end position="917"/>
    </location>
</feature>
<dbReference type="PROSITE" id="PS50090">
    <property type="entry name" value="MYB_LIKE"/>
    <property type="match status" value="1"/>
</dbReference>
<evidence type="ECO:0000313" key="22">
    <source>
        <dbReference type="Proteomes" id="UP000010422"/>
    </source>
</evidence>
<evidence type="ECO:0000256" key="12">
    <source>
        <dbReference type="ARBA" id="ARBA00023242"/>
    </source>
</evidence>
<dbReference type="SMART" id="SM00717">
    <property type="entry name" value="SANT"/>
    <property type="match status" value="1"/>
</dbReference>
<evidence type="ECO:0000256" key="4">
    <source>
        <dbReference type="ARBA" id="ARBA00022728"/>
    </source>
</evidence>
<dbReference type="InterPro" id="IPR049621">
    <property type="entry name" value="S1_DHX8_helicase"/>
</dbReference>
<dbReference type="InterPro" id="IPR003029">
    <property type="entry name" value="S1_domain"/>
</dbReference>
<dbReference type="FunFam" id="3.40.50.300:FF:003016">
    <property type="entry name" value="DEAH-box helicase 9"/>
    <property type="match status" value="1"/>
</dbReference>
<dbReference type="VEuPathDB" id="FungiDB:PNEJI1_001799"/>
<organism evidence="22">
    <name type="scientific">Pneumocystis jirovecii</name>
    <name type="common">Human pneumocystis pneumonia agent</name>
    <dbReference type="NCBI Taxonomy" id="42068"/>
    <lineage>
        <taxon>Eukaryota</taxon>
        <taxon>Fungi</taxon>
        <taxon>Dikarya</taxon>
        <taxon>Ascomycota</taxon>
        <taxon>Taphrinomycotina</taxon>
        <taxon>Pneumocystomycetes</taxon>
        <taxon>Pneumocystaceae</taxon>
        <taxon>Pneumocystis</taxon>
    </lineage>
</organism>
<evidence type="ECO:0000256" key="15">
    <source>
        <dbReference type="SAM" id="MobiDB-lite"/>
    </source>
</evidence>
<dbReference type="Pfam" id="PF00575">
    <property type="entry name" value="S1"/>
    <property type="match status" value="1"/>
</dbReference>
<accession>L0P8X7</accession>
<dbReference type="EC" id="3.6.4.13" evidence="2"/>
<dbReference type="Gene3D" id="2.40.50.140">
    <property type="entry name" value="Nucleic acid-binding proteins"/>
    <property type="match status" value="1"/>
</dbReference>
<dbReference type="FunFam" id="2.40.50.140:FF:000061">
    <property type="entry name" value="ATP-dependent RNA helicase DHX8"/>
    <property type="match status" value="1"/>
</dbReference>
<evidence type="ECO:0000256" key="3">
    <source>
        <dbReference type="ARBA" id="ARBA00022664"/>
    </source>
</evidence>
<dbReference type="PANTHER" id="PTHR45885">
    <property type="entry name" value="CELL DIVISION CYCLE 5-LIKE PROTEIN"/>
    <property type="match status" value="1"/>
</dbReference>
<feature type="region of interest" description="Disordered" evidence="15">
    <location>
        <begin position="908"/>
        <end position="947"/>
    </location>
</feature>
<dbReference type="SMART" id="SM00487">
    <property type="entry name" value="DEXDc"/>
    <property type="match status" value="1"/>
</dbReference>
<dbReference type="GO" id="GO:0005684">
    <property type="term" value="C:U2-type spliceosomal complex"/>
    <property type="evidence" value="ECO:0007669"/>
    <property type="project" value="UniProtKB-ARBA"/>
</dbReference>
<dbReference type="PROSITE" id="PS50126">
    <property type="entry name" value="S1"/>
    <property type="match status" value="1"/>
</dbReference>
<dbReference type="SMART" id="SM00847">
    <property type="entry name" value="HA2"/>
    <property type="match status" value="1"/>
</dbReference>
<feature type="compositionally biased region" description="Basic and acidic residues" evidence="15">
    <location>
        <begin position="920"/>
        <end position="929"/>
    </location>
</feature>
<dbReference type="Pfam" id="PF00249">
    <property type="entry name" value="Myb_DNA-binding"/>
    <property type="match status" value="1"/>
</dbReference>
<dbReference type="PROSITE" id="PS51192">
    <property type="entry name" value="HELICASE_ATP_BIND_1"/>
    <property type="match status" value="1"/>
</dbReference>
<dbReference type="InterPro" id="IPR017930">
    <property type="entry name" value="Myb_dom"/>
</dbReference>
<evidence type="ECO:0000256" key="2">
    <source>
        <dbReference type="ARBA" id="ARBA00012552"/>
    </source>
</evidence>
<feature type="region of interest" description="Disordered" evidence="15">
    <location>
        <begin position="1046"/>
        <end position="1068"/>
    </location>
</feature>
<evidence type="ECO:0000256" key="10">
    <source>
        <dbReference type="ARBA" id="ARBA00023125"/>
    </source>
</evidence>
<evidence type="ECO:0000256" key="8">
    <source>
        <dbReference type="ARBA" id="ARBA00022806"/>
    </source>
</evidence>
<dbReference type="SUPFAM" id="SSF46689">
    <property type="entry name" value="Homeodomain-like"/>
    <property type="match status" value="1"/>
</dbReference>
<evidence type="ECO:0000259" key="18">
    <source>
        <dbReference type="PROSITE" id="PS51192"/>
    </source>
</evidence>
<dbReference type="Pfam" id="PF04408">
    <property type="entry name" value="WHD_HA2"/>
    <property type="match status" value="1"/>
</dbReference>
<dbReference type="InterPro" id="IPR027417">
    <property type="entry name" value="P-loop_NTPase"/>
</dbReference>
<gene>
    <name evidence="21" type="ORF">PNEJI1_001799</name>
</gene>
<dbReference type="EMBL" id="CAKM01000127">
    <property type="protein sequence ID" value="CCJ28841.1"/>
    <property type="molecule type" value="Genomic_DNA"/>
</dbReference>
<keyword evidence="4" id="KW-0747">Spliceosome</keyword>
<feature type="domain" description="HTH myb-type" evidence="20">
    <location>
        <begin position="846"/>
        <end position="899"/>
    </location>
</feature>
<dbReference type="PROSITE" id="PS51294">
    <property type="entry name" value="HTH_MYB"/>
    <property type="match status" value="1"/>
</dbReference>
<comment type="catalytic activity">
    <reaction evidence="13">
        <text>ATP + H2O = ADP + phosphate + H(+)</text>
        <dbReference type="Rhea" id="RHEA:13065"/>
        <dbReference type="ChEBI" id="CHEBI:15377"/>
        <dbReference type="ChEBI" id="CHEBI:15378"/>
        <dbReference type="ChEBI" id="CHEBI:30616"/>
        <dbReference type="ChEBI" id="CHEBI:43474"/>
        <dbReference type="ChEBI" id="CHEBI:456216"/>
        <dbReference type="EC" id="3.6.4.13"/>
    </reaction>
</comment>
<dbReference type="InterPro" id="IPR047242">
    <property type="entry name" value="CDC5L/Cef1"/>
</dbReference>
<dbReference type="SUPFAM" id="SSF52540">
    <property type="entry name" value="P-loop containing nucleoside triphosphate hydrolases"/>
    <property type="match status" value="1"/>
</dbReference>
<dbReference type="CDD" id="cd18791">
    <property type="entry name" value="SF2_C_RHA"/>
    <property type="match status" value="1"/>
</dbReference>
<dbReference type="InterPro" id="IPR012340">
    <property type="entry name" value="NA-bd_OB-fold"/>
</dbReference>
<dbReference type="PROSITE" id="PS00690">
    <property type="entry name" value="DEAH_ATP_HELICASE"/>
    <property type="match status" value="1"/>
</dbReference>
<evidence type="ECO:0000256" key="9">
    <source>
        <dbReference type="ARBA" id="ARBA00022840"/>
    </source>
</evidence>
<dbReference type="GO" id="GO:0005524">
    <property type="term" value="F:ATP binding"/>
    <property type="evidence" value="ECO:0007669"/>
    <property type="project" value="UniProtKB-KW"/>
</dbReference>
<dbReference type="GO" id="GO:0016787">
    <property type="term" value="F:hydrolase activity"/>
    <property type="evidence" value="ECO:0007669"/>
    <property type="project" value="UniProtKB-KW"/>
</dbReference>
<dbReference type="InterPro" id="IPR009057">
    <property type="entry name" value="Homeodomain-like_sf"/>
</dbReference>
<dbReference type="STRING" id="1209962.L0P8X7"/>
<evidence type="ECO:0000313" key="21">
    <source>
        <dbReference type="EMBL" id="CCJ28841.1"/>
    </source>
</evidence>
<reference evidence="21 22" key="1">
    <citation type="journal article" date="2012" name="MBio">
        <title>De novo assembly of the Pneumocystis jirovecii genome from a single bronchoalveolar lavage fluid specimen from a patient.</title>
        <authorList>
            <person name="Cisse O.H."/>
            <person name="Pagni M."/>
            <person name="Hauser P.M."/>
        </authorList>
    </citation>
    <scope>NUCLEOTIDE SEQUENCE [LARGE SCALE GENOMIC DNA]</scope>
    <source>
        <strain evidence="21 22">SE8</strain>
    </source>
</reference>
<proteinExistence type="inferred from homology"/>
<dbReference type="GO" id="GO:0000398">
    <property type="term" value="P:mRNA splicing, via spliceosome"/>
    <property type="evidence" value="ECO:0007669"/>
    <property type="project" value="InterPro"/>
</dbReference>